<protein>
    <recommendedName>
        <fullName evidence="6">Protein kinase domain-containing protein</fullName>
    </recommendedName>
</protein>
<name>A0A974C5Y8_XENLA</name>
<dbReference type="Gene3D" id="3.30.200.20">
    <property type="entry name" value="Phosphorylase Kinase, domain 1"/>
    <property type="match status" value="1"/>
</dbReference>
<evidence type="ECO:0000259" key="6">
    <source>
        <dbReference type="PROSITE" id="PS50011"/>
    </source>
</evidence>
<dbReference type="SUPFAM" id="SSF56112">
    <property type="entry name" value="Protein kinase-like (PK-like)"/>
    <property type="match status" value="1"/>
</dbReference>
<keyword evidence="3" id="KW-0547">Nucleotide-binding</keyword>
<sequence>MHQPEWELKKPRVEDERANSLLITSYSFHVELGNRYFCRVMLATLNNTTKHVALTIYEKLGSNKHLIKKEAQTPRINGAFPFLCKGLVAFQTQSTKLKAPYRPGLNLHRGFYSAELVIGLQFVHSRGIGHRDLKPGNILITNDGHMKITDFGLIADNVDEGKKMVQICGAVPCRAPEIQF</sequence>
<dbReference type="Proteomes" id="UP000694892">
    <property type="component" value="Chromosome 8L"/>
</dbReference>
<dbReference type="PROSITE" id="PS50011">
    <property type="entry name" value="PROTEIN_KINASE_DOM"/>
    <property type="match status" value="1"/>
</dbReference>
<dbReference type="AlphaFoldDB" id="A0A974C5Y8"/>
<dbReference type="SMART" id="SM00220">
    <property type="entry name" value="S_TKc"/>
    <property type="match status" value="1"/>
</dbReference>
<dbReference type="InterPro" id="IPR008271">
    <property type="entry name" value="Ser/Thr_kinase_AS"/>
</dbReference>
<evidence type="ECO:0000256" key="2">
    <source>
        <dbReference type="ARBA" id="ARBA00022679"/>
    </source>
</evidence>
<dbReference type="InterPro" id="IPR000719">
    <property type="entry name" value="Prot_kinase_dom"/>
</dbReference>
<evidence type="ECO:0000256" key="1">
    <source>
        <dbReference type="ARBA" id="ARBA00022527"/>
    </source>
</evidence>
<evidence type="ECO:0000256" key="3">
    <source>
        <dbReference type="ARBA" id="ARBA00022741"/>
    </source>
</evidence>
<gene>
    <name evidence="7" type="ORF">XELAEV_18038433mg</name>
</gene>
<keyword evidence="1" id="KW-0723">Serine/threonine-protein kinase</keyword>
<dbReference type="InterPro" id="IPR011009">
    <property type="entry name" value="Kinase-like_dom_sf"/>
</dbReference>
<dbReference type="GO" id="GO:0005524">
    <property type="term" value="F:ATP binding"/>
    <property type="evidence" value="ECO:0007669"/>
    <property type="project" value="UniProtKB-KW"/>
</dbReference>
<evidence type="ECO:0000256" key="5">
    <source>
        <dbReference type="ARBA" id="ARBA00022840"/>
    </source>
</evidence>
<evidence type="ECO:0000256" key="4">
    <source>
        <dbReference type="ARBA" id="ARBA00022777"/>
    </source>
</evidence>
<evidence type="ECO:0000313" key="7">
    <source>
        <dbReference type="EMBL" id="OCT67151.1"/>
    </source>
</evidence>
<evidence type="ECO:0000313" key="8">
    <source>
        <dbReference type="Proteomes" id="UP000694892"/>
    </source>
</evidence>
<reference evidence="8" key="1">
    <citation type="journal article" date="2016" name="Nature">
        <title>Genome evolution in the allotetraploid frog Xenopus laevis.</title>
        <authorList>
            <person name="Session A.M."/>
            <person name="Uno Y."/>
            <person name="Kwon T."/>
            <person name="Chapman J.A."/>
            <person name="Toyoda A."/>
            <person name="Takahashi S."/>
            <person name="Fukui A."/>
            <person name="Hikosaka A."/>
            <person name="Suzuki A."/>
            <person name="Kondo M."/>
            <person name="van Heeringen S.J."/>
            <person name="Quigley I."/>
            <person name="Heinz S."/>
            <person name="Ogino H."/>
            <person name="Ochi H."/>
            <person name="Hellsten U."/>
            <person name="Lyons J.B."/>
            <person name="Simakov O."/>
            <person name="Putnam N."/>
            <person name="Stites J."/>
            <person name="Kuroki Y."/>
            <person name="Tanaka T."/>
            <person name="Michiue T."/>
            <person name="Watanabe M."/>
            <person name="Bogdanovic O."/>
            <person name="Lister R."/>
            <person name="Georgiou G."/>
            <person name="Paranjpe S.S."/>
            <person name="van Kruijsbergen I."/>
            <person name="Shu S."/>
            <person name="Carlson J."/>
            <person name="Kinoshita T."/>
            <person name="Ohta Y."/>
            <person name="Mawaribuchi S."/>
            <person name="Jenkins J."/>
            <person name="Grimwood J."/>
            <person name="Schmutz J."/>
            <person name="Mitros T."/>
            <person name="Mozaffari S.V."/>
            <person name="Suzuki Y."/>
            <person name="Haramoto Y."/>
            <person name="Yamamoto T.S."/>
            <person name="Takagi C."/>
            <person name="Heald R."/>
            <person name="Miller K."/>
            <person name="Haudenschild C."/>
            <person name="Kitzman J."/>
            <person name="Nakayama T."/>
            <person name="Izutsu Y."/>
            <person name="Robert J."/>
            <person name="Fortriede J."/>
            <person name="Burns K."/>
            <person name="Lotay V."/>
            <person name="Karimi K."/>
            <person name="Yasuoka Y."/>
            <person name="Dichmann D.S."/>
            <person name="Flajnik M.F."/>
            <person name="Houston D.W."/>
            <person name="Shendure J."/>
            <person name="DuPasquier L."/>
            <person name="Vize P.D."/>
            <person name="Zorn A.M."/>
            <person name="Ito M."/>
            <person name="Marcotte E.M."/>
            <person name="Wallingford J.B."/>
            <person name="Ito Y."/>
            <person name="Asashima M."/>
            <person name="Ueno N."/>
            <person name="Matsuda Y."/>
            <person name="Veenstra G.J."/>
            <person name="Fujiyama A."/>
            <person name="Harland R.M."/>
            <person name="Taira M."/>
            <person name="Rokhsar D.S."/>
        </authorList>
    </citation>
    <scope>NUCLEOTIDE SEQUENCE [LARGE SCALE GENOMIC DNA]</scope>
    <source>
        <strain evidence="8">J</strain>
    </source>
</reference>
<dbReference type="Gene3D" id="1.10.510.10">
    <property type="entry name" value="Transferase(Phosphotransferase) domain 1"/>
    <property type="match status" value="1"/>
</dbReference>
<dbReference type="GO" id="GO:0004674">
    <property type="term" value="F:protein serine/threonine kinase activity"/>
    <property type="evidence" value="ECO:0007669"/>
    <property type="project" value="UniProtKB-KW"/>
</dbReference>
<dbReference type="PANTHER" id="PTHR24351">
    <property type="entry name" value="RIBOSOMAL PROTEIN S6 KINASE"/>
    <property type="match status" value="1"/>
</dbReference>
<accession>A0A974C5Y8</accession>
<keyword evidence="5" id="KW-0067">ATP-binding</keyword>
<proteinExistence type="predicted"/>
<dbReference type="Pfam" id="PF00069">
    <property type="entry name" value="Pkinase"/>
    <property type="match status" value="1"/>
</dbReference>
<keyword evidence="4" id="KW-0418">Kinase</keyword>
<dbReference type="PROSITE" id="PS00108">
    <property type="entry name" value="PROTEIN_KINASE_ST"/>
    <property type="match status" value="1"/>
</dbReference>
<feature type="domain" description="Protein kinase" evidence="6">
    <location>
        <begin position="26"/>
        <end position="180"/>
    </location>
</feature>
<dbReference type="EMBL" id="CM004480">
    <property type="protein sequence ID" value="OCT67151.1"/>
    <property type="molecule type" value="Genomic_DNA"/>
</dbReference>
<keyword evidence="2" id="KW-0808">Transferase</keyword>
<organism evidence="7 8">
    <name type="scientific">Xenopus laevis</name>
    <name type="common">African clawed frog</name>
    <dbReference type="NCBI Taxonomy" id="8355"/>
    <lineage>
        <taxon>Eukaryota</taxon>
        <taxon>Metazoa</taxon>
        <taxon>Chordata</taxon>
        <taxon>Craniata</taxon>
        <taxon>Vertebrata</taxon>
        <taxon>Euteleostomi</taxon>
        <taxon>Amphibia</taxon>
        <taxon>Batrachia</taxon>
        <taxon>Anura</taxon>
        <taxon>Pipoidea</taxon>
        <taxon>Pipidae</taxon>
        <taxon>Xenopodinae</taxon>
        <taxon>Xenopus</taxon>
        <taxon>Xenopus</taxon>
    </lineage>
</organism>